<accession>A0A8S5Q3H6</accession>
<protein>
    <submittedName>
        <fullName evidence="1">Uncharacterized protein</fullName>
    </submittedName>
</protein>
<evidence type="ECO:0000313" key="1">
    <source>
        <dbReference type="EMBL" id="DAE13887.1"/>
    </source>
</evidence>
<organism evidence="1">
    <name type="scientific">Myoviridae sp. ctAys2</name>
    <dbReference type="NCBI Taxonomy" id="2825044"/>
    <lineage>
        <taxon>Viruses</taxon>
        <taxon>Duplodnaviria</taxon>
        <taxon>Heunggongvirae</taxon>
        <taxon>Uroviricota</taxon>
        <taxon>Caudoviricetes</taxon>
    </lineage>
</organism>
<proteinExistence type="predicted"/>
<dbReference type="EMBL" id="BK015571">
    <property type="protein sequence ID" value="DAE13887.1"/>
    <property type="molecule type" value="Genomic_DNA"/>
</dbReference>
<sequence>MCKNYTETLYFITVELPIHIGLRPLPLYPHISISLSLRLL</sequence>
<name>A0A8S5Q3H6_9CAUD</name>
<reference evidence="1" key="1">
    <citation type="journal article" date="2021" name="Proc. Natl. Acad. Sci. U.S.A.">
        <title>A Catalog of Tens of Thousands of Viruses from Human Metagenomes Reveals Hidden Associations with Chronic Diseases.</title>
        <authorList>
            <person name="Tisza M.J."/>
            <person name="Buck C.B."/>
        </authorList>
    </citation>
    <scope>NUCLEOTIDE SEQUENCE</scope>
    <source>
        <strain evidence="1">CtAys2</strain>
    </source>
</reference>